<name>K1XGZ3_9BACT</name>
<comment type="caution">
    <text evidence="1">The sequence shown here is derived from an EMBL/GenBank/DDBJ whole genome shotgun (WGS) entry which is preliminary data.</text>
</comment>
<reference evidence="1" key="1">
    <citation type="journal article" date="2012" name="Science">
        <title>Fermentation, hydrogen, and sulfur metabolism in multiple uncultivated bacterial phyla.</title>
        <authorList>
            <person name="Wrighton K.C."/>
            <person name="Thomas B.C."/>
            <person name="Sharon I."/>
            <person name="Miller C.S."/>
            <person name="Castelle C.J."/>
            <person name="VerBerkmoes N.C."/>
            <person name="Wilkins M.J."/>
            <person name="Hettich R.L."/>
            <person name="Lipton M.S."/>
            <person name="Williams K.H."/>
            <person name="Long P.E."/>
            <person name="Banfield J.F."/>
        </authorList>
    </citation>
    <scope>NUCLEOTIDE SEQUENCE [LARGE SCALE GENOMIC DNA]</scope>
</reference>
<gene>
    <name evidence="1" type="ORF">ACD_78C00356G0001</name>
</gene>
<proteinExistence type="predicted"/>
<organism evidence="1">
    <name type="scientific">uncultured bacterium</name>
    <name type="common">gcode 4</name>
    <dbReference type="NCBI Taxonomy" id="1234023"/>
    <lineage>
        <taxon>Bacteria</taxon>
        <taxon>environmental samples</taxon>
    </lineage>
</organism>
<sequence length="39" mass="4029">MKSVTIGTKIGGGFAIVLLLTASVMGIYQFALSSSSHEL</sequence>
<dbReference type="AlphaFoldDB" id="K1XGZ3"/>
<evidence type="ECO:0000313" key="1">
    <source>
        <dbReference type="EMBL" id="EKD29560.1"/>
    </source>
</evidence>
<feature type="non-terminal residue" evidence="1">
    <location>
        <position position="39"/>
    </location>
</feature>
<protein>
    <submittedName>
        <fullName evidence="1">Uncharacterized protein</fullName>
    </submittedName>
</protein>
<accession>K1XGZ3</accession>
<dbReference type="EMBL" id="AMFJ01034356">
    <property type="protein sequence ID" value="EKD29560.1"/>
    <property type="molecule type" value="Genomic_DNA"/>
</dbReference>